<proteinExistence type="predicted"/>
<dbReference type="Proteomes" id="UP000815677">
    <property type="component" value="Unassembled WGS sequence"/>
</dbReference>
<keyword evidence="2 4" id="KW-0863">Zinc-finger</keyword>
<dbReference type="Pfam" id="PF01753">
    <property type="entry name" value="zf-MYND"/>
    <property type="match status" value="1"/>
</dbReference>
<dbReference type="InterPro" id="IPR002893">
    <property type="entry name" value="Znf_MYND"/>
</dbReference>
<evidence type="ECO:0000313" key="7">
    <source>
        <dbReference type="Proteomes" id="UP000815677"/>
    </source>
</evidence>
<keyword evidence="3" id="KW-0862">Zinc</keyword>
<keyword evidence="7" id="KW-1185">Reference proteome</keyword>
<evidence type="ECO:0000256" key="2">
    <source>
        <dbReference type="ARBA" id="ARBA00022771"/>
    </source>
</evidence>
<organism evidence="6 7">
    <name type="scientific">Mycena chlorophos</name>
    <name type="common">Agaric fungus</name>
    <name type="synonym">Agaricus chlorophos</name>
    <dbReference type="NCBI Taxonomy" id="658473"/>
    <lineage>
        <taxon>Eukaryota</taxon>
        <taxon>Fungi</taxon>
        <taxon>Dikarya</taxon>
        <taxon>Basidiomycota</taxon>
        <taxon>Agaricomycotina</taxon>
        <taxon>Agaricomycetes</taxon>
        <taxon>Agaricomycetidae</taxon>
        <taxon>Agaricales</taxon>
        <taxon>Marasmiineae</taxon>
        <taxon>Mycenaceae</taxon>
        <taxon>Mycena</taxon>
    </lineage>
</organism>
<evidence type="ECO:0000256" key="4">
    <source>
        <dbReference type="PROSITE-ProRule" id="PRU00134"/>
    </source>
</evidence>
<dbReference type="Gene3D" id="6.10.140.2220">
    <property type="match status" value="1"/>
</dbReference>
<sequence length="549" mass="62415">MASDEIMRFNKLKRTNMACNVWHFDVRYIHLEPIPGHILFLFQPESNYVHFEHLPIARENKLSDTYQYFPETAEEAAPEIVRAIVHLFLTDFGRKGIELQQKQNQDLRAPWKLTGEDKHLARAVGKELARVGVIPSLCSVEQSSEDVLEGALVSFLDVYSRLAGARPTTLLQFPNSISFDYDPYQNLPKELKVVNRKEEAPSRKAEYMDRVLQYIQFVETCCPTTPEKADNPTYRVSETILETEAMLRRPFAELLKDAEAGNVALYVDCAARSYLGFGSPRDRQTARTYLLKAAFHPEANNAARATAHALLTRWYHDIAGPGQEIRMRYMYASLHHASLALKFARSIAPPGFSIPQITSAFGDIKELIMKDNPLVKRQYPAVFAALKETDDRCERELQASLTRMKQPLRYRCAAVGCGIEADHGRMLKRCAGPCDEDKKPHYCSKECQKDDWPNHKGFCKPGAPCSVVDTEKALNSAPLSKKGQRSILINTPGGQMNFASSTISPQVMREVKELMEKREVKDEAELATYRRAMKKMRNFELEIVKTVFK</sequence>
<accession>A0ABQ0MB46</accession>
<name>A0ABQ0MB46_MYCCL</name>
<dbReference type="EMBL" id="DF849959">
    <property type="protein sequence ID" value="GAT60590.1"/>
    <property type="molecule type" value="Genomic_DNA"/>
</dbReference>
<evidence type="ECO:0000256" key="1">
    <source>
        <dbReference type="ARBA" id="ARBA00022723"/>
    </source>
</evidence>
<dbReference type="SUPFAM" id="SSF144232">
    <property type="entry name" value="HIT/MYND zinc finger-like"/>
    <property type="match status" value="1"/>
</dbReference>
<feature type="domain" description="MYND-type" evidence="5">
    <location>
        <begin position="414"/>
        <end position="459"/>
    </location>
</feature>
<evidence type="ECO:0000259" key="5">
    <source>
        <dbReference type="PROSITE" id="PS50865"/>
    </source>
</evidence>
<reference evidence="6" key="1">
    <citation type="submission" date="2014-09" db="EMBL/GenBank/DDBJ databases">
        <title>Genome sequence of the luminous mushroom Mycena chlorophos for searching fungal bioluminescence genes.</title>
        <authorList>
            <person name="Tanaka Y."/>
            <person name="Kasuga D."/>
            <person name="Oba Y."/>
            <person name="Hase S."/>
            <person name="Sato K."/>
            <person name="Oba Y."/>
            <person name="Sakakibara Y."/>
        </authorList>
    </citation>
    <scope>NUCLEOTIDE SEQUENCE</scope>
</reference>
<dbReference type="PROSITE" id="PS50865">
    <property type="entry name" value="ZF_MYND_2"/>
    <property type="match status" value="1"/>
</dbReference>
<gene>
    <name evidence="6" type="ORF">MCHLO_16716</name>
</gene>
<evidence type="ECO:0000256" key="3">
    <source>
        <dbReference type="ARBA" id="ARBA00022833"/>
    </source>
</evidence>
<keyword evidence="1" id="KW-0479">Metal-binding</keyword>
<evidence type="ECO:0000313" key="6">
    <source>
        <dbReference type="EMBL" id="GAT60590.1"/>
    </source>
</evidence>
<protein>
    <recommendedName>
        <fullName evidence="5">MYND-type domain-containing protein</fullName>
    </recommendedName>
</protein>